<feature type="compositionally biased region" description="Polar residues" evidence="4">
    <location>
        <begin position="729"/>
        <end position="756"/>
    </location>
</feature>
<dbReference type="AlphaFoldDB" id="A0A7J7DGY8"/>
<dbReference type="InParanoid" id="A0A7J7DGY8"/>
<accession>A0A7J7DGY8</accession>
<dbReference type="Proteomes" id="UP000593562">
    <property type="component" value="Unassembled WGS sequence"/>
</dbReference>
<organism evidence="5 6">
    <name type="scientific">Tripterygium wilfordii</name>
    <name type="common">Thunder God vine</name>
    <dbReference type="NCBI Taxonomy" id="458696"/>
    <lineage>
        <taxon>Eukaryota</taxon>
        <taxon>Viridiplantae</taxon>
        <taxon>Streptophyta</taxon>
        <taxon>Embryophyta</taxon>
        <taxon>Tracheophyta</taxon>
        <taxon>Spermatophyta</taxon>
        <taxon>Magnoliopsida</taxon>
        <taxon>eudicotyledons</taxon>
        <taxon>Gunneridae</taxon>
        <taxon>Pentapetalae</taxon>
        <taxon>rosids</taxon>
        <taxon>fabids</taxon>
        <taxon>Celastrales</taxon>
        <taxon>Celastraceae</taxon>
        <taxon>Tripterygium</taxon>
    </lineage>
</organism>
<dbReference type="PANTHER" id="PTHR31580:SF8">
    <property type="entry name" value="FILAMENT-LIKE PROTEIN (DUF869)"/>
    <property type="match status" value="1"/>
</dbReference>
<feature type="region of interest" description="Disordered" evidence="4">
    <location>
        <begin position="714"/>
        <end position="757"/>
    </location>
</feature>
<evidence type="ECO:0000256" key="1">
    <source>
        <dbReference type="ARBA" id="ARBA00005921"/>
    </source>
</evidence>
<dbReference type="PANTHER" id="PTHR31580">
    <property type="entry name" value="FILAMENT-LIKE PLANT PROTEIN 4"/>
    <property type="match status" value="1"/>
</dbReference>
<sequence length="1058" mass="119313">MDQKEWLWRRRSSEKTIIATDKVDLSFKRINEEMQKLPTENGVRPDRVVRNLSRKLASVLLDSHNKDDLLAKHAEATQEDTGGLEKLQALREAEYLKKELEEARRQAVAANEKLTHAEDALEETMRLLTSLREEDQEHLVCDVVMKTSLDFEEKLMETGKRLKNLASENTLLSKALLVKEKLVRDLHARQSQAAAEFNALMARLDSTEKENAFLRYECHMLEKELEIRNEEMEYYRRSADASHRQQSESVKKITKLEADCQRLRLQMRKRFPGPAAFTKIKNEGQMMVTDQTELRIKSLNPTREMVVRDAPVSDSTDKKMNFPIEQLRDMQEQNRTLEEIMANKISEFHSSSTRWSRTISRLSKVDEREKDFSSGHKCMELSRRSPMSNELHLTTSFDVSSDDGISSSDSWANALKSEREHYEKFQTPDSKSIGVSEMSLMDDFVEMEKLAIVSVEAPAGDMYPYGLNDKEIVPAAKGNTKLEIHTKDAGADKPFDWLQIVLSAILKQHCISKRSVVELLEDIKIAFGYTSNTTTHEAEKTGISKHSRDSSTRLVGGSSNMSALKEPSSLDISVKEMNKQHSQSDLGEAICKIIELIKGINITSLAIKDSLNSYSERDQSSLASMAPPDYYVHVFQWRTCELSSVLEQFVHTCDDLLIGKTDIVRFAQDLSFSLDWIMNNSISLDDASNARDKIKQHFGWSESRNDNQAGAIVDGPLVESHPHHRSEEQSSPLHSDSSACDRNCQSPKGNTPCSLQEENNRLREELKIVEYVKNGMAASVRSVKDTSEALTLQLPESEQSVGSLQIEIKTLRESNEMTEDEIENLKLMNEDLDTQLTVAKAKLNEVIQKLSSLEVELEDKSNTCDELETTCLELQLQLESVQKKETQNYSRNQEEKSSQNVLENAAASIKLAECQETIANLGQQLKALASTKEAGLIDKVFSTTSPATSLIHNRNIIKRPSLRNQMLAENDSKAEVLKSPSIVSTEEMQKLEPNHSTNCNTPHLSTALVSAPEESLSSTQKAGHVTTGSLAVVPSKKQGGIGFLRRLLMRRKKGSSKK</sequence>
<proteinExistence type="inferred from homology"/>
<reference evidence="5 6" key="1">
    <citation type="journal article" date="2020" name="Nat. Commun.">
        <title>Genome of Tripterygium wilfordii and identification of cytochrome P450 involved in triptolide biosynthesis.</title>
        <authorList>
            <person name="Tu L."/>
            <person name="Su P."/>
            <person name="Zhang Z."/>
            <person name="Gao L."/>
            <person name="Wang J."/>
            <person name="Hu T."/>
            <person name="Zhou J."/>
            <person name="Zhang Y."/>
            <person name="Zhao Y."/>
            <person name="Liu Y."/>
            <person name="Song Y."/>
            <person name="Tong Y."/>
            <person name="Lu Y."/>
            <person name="Yang J."/>
            <person name="Xu C."/>
            <person name="Jia M."/>
            <person name="Peters R.J."/>
            <person name="Huang L."/>
            <person name="Gao W."/>
        </authorList>
    </citation>
    <scope>NUCLEOTIDE SEQUENCE [LARGE SCALE GENOMIC DNA]</scope>
    <source>
        <strain evidence="6">cv. XIE 37</strain>
        <tissue evidence="5">Leaf</tissue>
    </source>
</reference>
<feature type="compositionally biased region" description="Basic and acidic residues" evidence="4">
    <location>
        <begin position="536"/>
        <end position="551"/>
    </location>
</feature>
<protein>
    <submittedName>
        <fullName evidence="5">Filament-like plant protein 7 putative isoform 1</fullName>
    </submittedName>
</protein>
<keyword evidence="2 3" id="KW-0175">Coiled coil</keyword>
<feature type="coiled-coil region" evidence="3">
    <location>
        <begin position="86"/>
        <end position="134"/>
    </location>
</feature>
<feature type="coiled-coil region" evidence="3">
    <location>
        <begin position="801"/>
        <end position="884"/>
    </location>
</feature>
<evidence type="ECO:0000256" key="3">
    <source>
        <dbReference type="SAM" id="Coils"/>
    </source>
</evidence>
<evidence type="ECO:0000256" key="4">
    <source>
        <dbReference type="SAM" id="MobiDB-lite"/>
    </source>
</evidence>
<dbReference type="InterPro" id="IPR008587">
    <property type="entry name" value="FPP_plant"/>
</dbReference>
<comment type="similarity">
    <text evidence="1">Belongs to the FPP family.</text>
</comment>
<dbReference type="Pfam" id="PF05911">
    <property type="entry name" value="FPP"/>
    <property type="match status" value="1"/>
</dbReference>
<name>A0A7J7DGY8_TRIWF</name>
<evidence type="ECO:0000313" key="6">
    <source>
        <dbReference type="Proteomes" id="UP000593562"/>
    </source>
</evidence>
<feature type="region of interest" description="Disordered" evidence="4">
    <location>
        <begin position="536"/>
        <end position="563"/>
    </location>
</feature>
<evidence type="ECO:0000313" key="5">
    <source>
        <dbReference type="EMBL" id="KAF5745611.1"/>
    </source>
</evidence>
<comment type="caution">
    <text evidence="5">The sequence shown here is derived from an EMBL/GenBank/DDBJ whole genome shotgun (WGS) entry which is preliminary data.</text>
</comment>
<dbReference type="EMBL" id="JAAARO010000007">
    <property type="protein sequence ID" value="KAF5745611.1"/>
    <property type="molecule type" value="Genomic_DNA"/>
</dbReference>
<evidence type="ECO:0000256" key="2">
    <source>
        <dbReference type="ARBA" id="ARBA00023054"/>
    </source>
</evidence>
<gene>
    <name evidence="5" type="ORF">HS088_TW07G01203</name>
</gene>
<keyword evidence="6" id="KW-1185">Reference proteome</keyword>